<keyword evidence="3" id="KW-1185">Reference proteome</keyword>
<organism evidence="2 3">
    <name type="scientific">Eucalyptus globulus</name>
    <name type="common">Tasmanian blue gum</name>
    <dbReference type="NCBI Taxonomy" id="34317"/>
    <lineage>
        <taxon>Eukaryota</taxon>
        <taxon>Viridiplantae</taxon>
        <taxon>Streptophyta</taxon>
        <taxon>Embryophyta</taxon>
        <taxon>Tracheophyta</taxon>
        <taxon>Spermatophyta</taxon>
        <taxon>Magnoliopsida</taxon>
        <taxon>eudicotyledons</taxon>
        <taxon>Gunneridae</taxon>
        <taxon>Pentapetalae</taxon>
        <taxon>rosids</taxon>
        <taxon>malvids</taxon>
        <taxon>Myrtales</taxon>
        <taxon>Myrtaceae</taxon>
        <taxon>Myrtoideae</taxon>
        <taxon>Eucalypteae</taxon>
        <taxon>Eucalyptus</taxon>
    </lineage>
</organism>
<dbReference type="Proteomes" id="UP001634007">
    <property type="component" value="Unassembled WGS sequence"/>
</dbReference>
<evidence type="ECO:0000256" key="1">
    <source>
        <dbReference type="SAM" id="MobiDB-lite"/>
    </source>
</evidence>
<protein>
    <submittedName>
        <fullName evidence="2">Uncharacterized protein</fullName>
    </submittedName>
</protein>
<name>A0ABD3IPY2_EUCGL</name>
<proteinExistence type="predicted"/>
<feature type="region of interest" description="Disordered" evidence="1">
    <location>
        <begin position="145"/>
        <end position="206"/>
    </location>
</feature>
<reference evidence="2 3" key="1">
    <citation type="submission" date="2024-11" db="EMBL/GenBank/DDBJ databases">
        <title>Chromosome-level genome assembly of Eucalyptus globulus Labill. provides insights into its genome evolution.</title>
        <authorList>
            <person name="Li X."/>
        </authorList>
    </citation>
    <scope>NUCLEOTIDE SEQUENCE [LARGE SCALE GENOMIC DNA]</scope>
    <source>
        <strain evidence="2">CL2024</strain>
        <tissue evidence="2">Fresh tender leaves</tissue>
    </source>
</reference>
<feature type="compositionally biased region" description="Basic and acidic residues" evidence="1">
    <location>
        <begin position="145"/>
        <end position="159"/>
    </location>
</feature>
<accession>A0ABD3IPY2</accession>
<dbReference type="EMBL" id="JBJKBG010000011">
    <property type="protein sequence ID" value="KAL3716209.1"/>
    <property type="molecule type" value="Genomic_DNA"/>
</dbReference>
<dbReference type="PANTHER" id="PTHR33052">
    <property type="entry name" value="DUF4228 DOMAIN PROTEIN-RELATED"/>
    <property type="match status" value="1"/>
</dbReference>
<dbReference type="Pfam" id="PF14009">
    <property type="entry name" value="PADRE"/>
    <property type="match status" value="1"/>
</dbReference>
<gene>
    <name evidence="2" type="ORF">ACJRO7_007899</name>
</gene>
<dbReference type="AlphaFoldDB" id="A0ABD3IPY2"/>
<sequence>MGASRKDKGVLKLVHPGRFVETLTEPVTAAEVMRKNPRHSVTRPDVFYFPWVVVKPESFLTPGEVFFIVPNRTIHQLLKGESSRYCGPSLQQRDHPRDHDHQQFELASPIKEYAGMTPKHRNQESSPKRLFQTLYRRKSYHDKDLKMESSSRFMTESRTEGIPQYEDDQQESKRPSPEDSTVQKKSFPKRQVQTMHRRKSYHDEDLKTESHSWYRTEPRTEAIPQSASPGDSTFEKTCFTAIDFYLGSRNMSKELLEKDAAVESICQKNSTVLKSCIRKVDGARKSLNLKVGFVLPNRDQKADASVS</sequence>
<dbReference type="InterPro" id="IPR025322">
    <property type="entry name" value="PADRE_dom"/>
</dbReference>
<comment type="caution">
    <text evidence="2">The sequence shown here is derived from an EMBL/GenBank/DDBJ whole genome shotgun (WGS) entry which is preliminary data.</text>
</comment>
<evidence type="ECO:0000313" key="2">
    <source>
        <dbReference type="EMBL" id="KAL3716209.1"/>
    </source>
</evidence>
<evidence type="ECO:0000313" key="3">
    <source>
        <dbReference type="Proteomes" id="UP001634007"/>
    </source>
</evidence>